<evidence type="ECO:0000256" key="3">
    <source>
        <dbReference type="ARBA" id="ARBA00012439"/>
    </source>
</evidence>
<reference evidence="13" key="1">
    <citation type="journal article" date="2021" name="PeerJ">
        <title>Extensive microbial diversity within the chicken gut microbiome revealed by metagenomics and culture.</title>
        <authorList>
            <person name="Gilroy R."/>
            <person name="Ravi A."/>
            <person name="Getino M."/>
            <person name="Pursley I."/>
            <person name="Horton D.L."/>
            <person name="Alikhan N.F."/>
            <person name="Baker D."/>
            <person name="Gharbi K."/>
            <person name="Hall N."/>
            <person name="Watson M."/>
            <person name="Adriaenssens E.M."/>
            <person name="Foster-Nyarko E."/>
            <person name="Jarju S."/>
            <person name="Secka A."/>
            <person name="Antonio M."/>
            <person name="Oren A."/>
            <person name="Chaudhuri R.R."/>
            <person name="La Ragione R."/>
            <person name="Hildebrand F."/>
            <person name="Pallen M.J."/>
        </authorList>
    </citation>
    <scope>NUCLEOTIDE SEQUENCE</scope>
    <source>
        <strain evidence="13">1282</strain>
    </source>
</reference>
<dbReference type="PROSITE" id="PS00723">
    <property type="entry name" value="POLYPRENYL_SYNTHASE_1"/>
    <property type="match status" value="1"/>
</dbReference>
<dbReference type="Pfam" id="PF00348">
    <property type="entry name" value="polyprenyl_synt"/>
    <property type="match status" value="1"/>
</dbReference>
<dbReference type="GO" id="GO:0005737">
    <property type="term" value="C:cytoplasm"/>
    <property type="evidence" value="ECO:0007669"/>
    <property type="project" value="UniProtKB-ARBA"/>
</dbReference>
<name>A0A9D2C0F8_9FIRM</name>
<gene>
    <name evidence="13" type="ORF">H9838_00770</name>
</gene>
<reference evidence="13" key="2">
    <citation type="submission" date="2021-04" db="EMBL/GenBank/DDBJ databases">
        <authorList>
            <person name="Gilroy R."/>
        </authorList>
    </citation>
    <scope>NUCLEOTIDE SEQUENCE</scope>
    <source>
        <strain evidence="13">1282</strain>
    </source>
</reference>
<evidence type="ECO:0000313" key="13">
    <source>
        <dbReference type="EMBL" id="HIY25690.1"/>
    </source>
</evidence>
<evidence type="ECO:0000256" key="12">
    <source>
        <dbReference type="RuleBase" id="RU004466"/>
    </source>
</evidence>
<evidence type="ECO:0000256" key="4">
    <source>
        <dbReference type="ARBA" id="ARBA00015100"/>
    </source>
</evidence>
<comment type="cofactor">
    <cofactor evidence="1">
        <name>Mg(2+)</name>
        <dbReference type="ChEBI" id="CHEBI:18420"/>
    </cofactor>
</comment>
<dbReference type="CDD" id="cd00685">
    <property type="entry name" value="Trans_IPPS_HT"/>
    <property type="match status" value="1"/>
</dbReference>
<sequence length="294" mass="31704">MTTQEQAAWYRQKIEEALEQALPAPREGDLSGKVREAMRYSLLSGGKRIRPILALAFCEACGGEALSALPFACAVEMIHTYSLIHDDMPCMDDDDLRRGRPTNHKIYGEAMALLAGDGLLTLAFQQGLSFQGDPAAARDGARLLAEYAGAQGMVGGQCIDLEQEGKEVTLEILAQMDRGKTVALIAAACAMGCTAAGAGEKELQAARQFAFGLGMAFQLRDDVLDVLGDAAKLGKNTGMDSARDKRNYVSLLGVEEAQRLVEQYTKEALDALEAFPGDTTFLREFALSLVERES</sequence>
<dbReference type="EC" id="2.5.1.10" evidence="3"/>
<comment type="catalytic activity">
    <reaction evidence="11">
        <text>isopentenyl diphosphate + (2E)-geranyl diphosphate = (2E,6E)-farnesyl diphosphate + diphosphate</text>
        <dbReference type="Rhea" id="RHEA:19361"/>
        <dbReference type="ChEBI" id="CHEBI:33019"/>
        <dbReference type="ChEBI" id="CHEBI:58057"/>
        <dbReference type="ChEBI" id="CHEBI:128769"/>
        <dbReference type="ChEBI" id="CHEBI:175763"/>
        <dbReference type="EC" id="2.5.1.10"/>
    </reaction>
</comment>
<organism evidence="13 14">
    <name type="scientific">Candidatus Acutalibacter pullistercoris</name>
    <dbReference type="NCBI Taxonomy" id="2838418"/>
    <lineage>
        <taxon>Bacteria</taxon>
        <taxon>Bacillati</taxon>
        <taxon>Bacillota</taxon>
        <taxon>Clostridia</taxon>
        <taxon>Eubacteriales</taxon>
        <taxon>Acutalibacteraceae</taxon>
        <taxon>Acutalibacter</taxon>
    </lineage>
</organism>
<dbReference type="GO" id="GO:0016114">
    <property type="term" value="P:terpenoid biosynthetic process"/>
    <property type="evidence" value="ECO:0007669"/>
    <property type="project" value="UniProtKB-ARBA"/>
</dbReference>
<protein>
    <recommendedName>
        <fullName evidence="4">Farnesyl diphosphate synthase</fullName>
        <ecNumber evidence="3">2.5.1.10</ecNumber>
    </recommendedName>
    <alternativeName>
        <fullName evidence="10">(2E,6E)-farnesyl diphosphate synthase</fullName>
    </alternativeName>
    <alternativeName>
        <fullName evidence="9">Geranyltranstransferase</fullName>
    </alternativeName>
</protein>
<dbReference type="InterPro" id="IPR008949">
    <property type="entry name" value="Isoprenoid_synthase_dom_sf"/>
</dbReference>
<dbReference type="SFLD" id="SFLDS00005">
    <property type="entry name" value="Isoprenoid_Synthase_Type_I"/>
    <property type="match status" value="1"/>
</dbReference>
<keyword evidence="6" id="KW-0479">Metal-binding</keyword>
<dbReference type="InterPro" id="IPR033749">
    <property type="entry name" value="Polyprenyl_synt_CS"/>
</dbReference>
<dbReference type="EMBL" id="DXDU01000010">
    <property type="protein sequence ID" value="HIY25690.1"/>
    <property type="molecule type" value="Genomic_DNA"/>
</dbReference>
<evidence type="ECO:0000256" key="1">
    <source>
        <dbReference type="ARBA" id="ARBA00001946"/>
    </source>
</evidence>
<dbReference type="InterPro" id="IPR053378">
    <property type="entry name" value="Prenyl_diphosphate_synthase"/>
</dbReference>
<dbReference type="GO" id="GO:0004337">
    <property type="term" value="F:(2E,6E)-farnesyl diphosphate synthase activity"/>
    <property type="evidence" value="ECO:0007669"/>
    <property type="project" value="UniProtKB-EC"/>
</dbReference>
<dbReference type="Gene3D" id="1.10.600.10">
    <property type="entry name" value="Farnesyl Diphosphate Synthase"/>
    <property type="match status" value="1"/>
</dbReference>
<dbReference type="PROSITE" id="PS00444">
    <property type="entry name" value="POLYPRENYL_SYNTHASE_2"/>
    <property type="match status" value="1"/>
</dbReference>
<dbReference type="Proteomes" id="UP000823915">
    <property type="component" value="Unassembled WGS sequence"/>
</dbReference>
<proteinExistence type="inferred from homology"/>
<keyword evidence="5 12" id="KW-0808">Transferase</keyword>
<evidence type="ECO:0000256" key="8">
    <source>
        <dbReference type="ARBA" id="ARBA00023229"/>
    </source>
</evidence>
<dbReference type="GO" id="GO:0046872">
    <property type="term" value="F:metal ion binding"/>
    <property type="evidence" value="ECO:0007669"/>
    <property type="project" value="UniProtKB-KW"/>
</dbReference>
<evidence type="ECO:0000256" key="11">
    <source>
        <dbReference type="ARBA" id="ARBA00049399"/>
    </source>
</evidence>
<dbReference type="FunFam" id="1.10.600.10:FF:000001">
    <property type="entry name" value="Geranylgeranyl diphosphate synthase"/>
    <property type="match status" value="1"/>
</dbReference>
<evidence type="ECO:0000256" key="6">
    <source>
        <dbReference type="ARBA" id="ARBA00022723"/>
    </source>
</evidence>
<dbReference type="PANTHER" id="PTHR43281">
    <property type="entry name" value="FARNESYL DIPHOSPHATE SYNTHASE"/>
    <property type="match status" value="1"/>
</dbReference>
<keyword evidence="7" id="KW-0460">Magnesium</keyword>
<evidence type="ECO:0000256" key="5">
    <source>
        <dbReference type="ARBA" id="ARBA00022679"/>
    </source>
</evidence>
<evidence type="ECO:0000313" key="14">
    <source>
        <dbReference type="Proteomes" id="UP000823915"/>
    </source>
</evidence>
<dbReference type="InterPro" id="IPR000092">
    <property type="entry name" value="Polyprenyl_synt"/>
</dbReference>
<evidence type="ECO:0000256" key="10">
    <source>
        <dbReference type="ARBA" id="ARBA00032873"/>
    </source>
</evidence>
<dbReference type="SUPFAM" id="SSF48576">
    <property type="entry name" value="Terpenoid synthases"/>
    <property type="match status" value="1"/>
</dbReference>
<dbReference type="NCBIfam" id="NF045485">
    <property type="entry name" value="FPPsyn"/>
    <property type="match status" value="1"/>
</dbReference>
<evidence type="ECO:0000256" key="2">
    <source>
        <dbReference type="ARBA" id="ARBA00006706"/>
    </source>
</evidence>
<accession>A0A9D2C0F8</accession>
<comment type="similarity">
    <text evidence="2 12">Belongs to the FPP/GGPP synthase family.</text>
</comment>
<dbReference type="AlphaFoldDB" id="A0A9D2C0F8"/>
<comment type="caution">
    <text evidence="13">The sequence shown here is derived from an EMBL/GenBank/DDBJ whole genome shotgun (WGS) entry which is preliminary data.</text>
</comment>
<dbReference type="PANTHER" id="PTHR43281:SF1">
    <property type="entry name" value="FARNESYL DIPHOSPHATE SYNTHASE"/>
    <property type="match status" value="1"/>
</dbReference>
<dbReference type="SFLD" id="SFLDG01017">
    <property type="entry name" value="Polyprenyl_Transferase_Like"/>
    <property type="match status" value="1"/>
</dbReference>
<evidence type="ECO:0000256" key="7">
    <source>
        <dbReference type="ARBA" id="ARBA00022842"/>
    </source>
</evidence>
<keyword evidence="8" id="KW-0414">Isoprene biosynthesis</keyword>
<evidence type="ECO:0000256" key="9">
    <source>
        <dbReference type="ARBA" id="ARBA00032380"/>
    </source>
</evidence>